<dbReference type="EMBL" id="KI965518">
    <property type="protein sequence ID" value="EUD64270.1"/>
    <property type="molecule type" value="Genomic_DNA"/>
</dbReference>
<keyword evidence="2" id="KW-0812">Transmembrane</keyword>
<evidence type="ECO:0000256" key="1">
    <source>
        <dbReference type="SAM" id="MobiDB-lite"/>
    </source>
</evidence>
<gene>
    <name evidence="3" type="ORF">C922_05357</name>
</gene>
<feature type="compositionally biased region" description="Basic and acidic residues" evidence="1">
    <location>
        <begin position="61"/>
        <end position="72"/>
    </location>
</feature>
<keyword evidence="4" id="KW-1185">Reference proteome</keyword>
<dbReference type="AlphaFoldDB" id="W6ZYA2"/>
<evidence type="ECO:0000256" key="2">
    <source>
        <dbReference type="SAM" id="Phobius"/>
    </source>
</evidence>
<protein>
    <recommendedName>
        <fullName evidence="5">Pv-fam-d protein</fullName>
    </recommendedName>
</protein>
<dbReference type="RefSeq" id="XP_008819150.1">
    <property type="nucleotide sequence ID" value="XM_008820928.1"/>
</dbReference>
<organism evidence="3 4">
    <name type="scientific">Plasmodium inui San Antonio 1</name>
    <dbReference type="NCBI Taxonomy" id="1237626"/>
    <lineage>
        <taxon>Eukaryota</taxon>
        <taxon>Sar</taxon>
        <taxon>Alveolata</taxon>
        <taxon>Apicomplexa</taxon>
        <taxon>Aconoidasida</taxon>
        <taxon>Haemosporida</taxon>
        <taxon>Plasmodiidae</taxon>
        <taxon>Plasmodium</taxon>
        <taxon>Plasmodium (Plasmodium)</taxon>
    </lineage>
</organism>
<proteinExistence type="predicted"/>
<reference evidence="3 4" key="1">
    <citation type="submission" date="2013-02" db="EMBL/GenBank/DDBJ databases">
        <title>The Genome Sequence of Plasmodium inui San Antonio 1.</title>
        <authorList>
            <consortium name="The Broad Institute Genome Sequencing Platform"/>
            <consortium name="The Broad Institute Genome Sequencing Center for Infectious Disease"/>
            <person name="Neafsey D."/>
            <person name="Cheeseman I."/>
            <person name="Volkman S."/>
            <person name="Adams J."/>
            <person name="Walker B."/>
            <person name="Young S.K."/>
            <person name="Zeng Q."/>
            <person name="Gargeya S."/>
            <person name="Fitzgerald M."/>
            <person name="Haas B."/>
            <person name="Abouelleil A."/>
            <person name="Alvarado L."/>
            <person name="Arachchi H.M."/>
            <person name="Berlin A.M."/>
            <person name="Chapman S.B."/>
            <person name="Dewar J."/>
            <person name="Goldberg J."/>
            <person name="Griggs A."/>
            <person name="Gujja S."/>
            <person name="Hansen M."/>
            <person name="Howarth C."/>
            <person name="Imamovic A."/>
            <person name="Larimer J."/>
            <person name="McCowan C."/>
            <person name="Murphy C."/>
            <person name="Neiman D."/>
            <person name="Pearson M."/>
            <person name="Priest M."/>
            <person name="Roberts A."/>
            <person name="Saif S."/>
            <person name="Shea T."/>
            <person name="Sisk P."/>
            <person name="Sykes S."/>
            <person name="Wortman J."/>
            <person name="Nusbaum C."/>
            <person name="Birren B."/>
        </authorList>
    </citation>
    <scope>NUCLEOTIDE SEQUENCE [LARGE SCALE GENOMIC DNA]</scope>
    <source>
        <strain evidence="3 4">San Antonio 1</strain>
    </source>
</reference>
<keyword evidence="2" id="KW-1133">Transmembrane helix</keyword>
<feature type="transmembrane region" description="Helical" evidence="2">
    <location>
        <begin position="268"/>
        <end position="288"/>
    </location>
</feature>
<name>W6ZYA2_9APIC</name>
<evidence type="ECO:0000313" key="4">
    <source>
        <dbReference type="Proteomes" id="UP000030640"/>
    </source>
</evidence>
<evidence type="ECO:0008006" key="5">
    <source>
        <dbReference type="Google" id="ProtNLM"/>
    </source>
</evidence>
<keyword evidence="2" id="KW-0472">Membrane</keyword>
<dbReference type="OrthoDB" id="381905at2759"/>
<feature type="transmembrane region" description="Helical" evidence="2">
    <location>
        <begin position="294"/>
        <end position="314"/>
    </location>
</feature>
<dbReference type="Proteomes" id="UP000030640">
    <property type="component" value="Unassembled WGS sequence"/>
</dbReference>
<feature type="region of interest" description="Disordered" evidence="1">
    <location>
        <begin position="50"/>
        <end position="91"/>
    </location>
</feature>
<accession>W6ZYA2</accession>
<sequence length="336" mass="39150">MRYSIELSTNTLDKFLVQSWRNLKERKNGRRYISSRCLVGHTTLLNAQEQNCNSKRHRRVRQEDHDSPHPEENYNIASADSINHKPVPNQKVGSPRICGPNGISPSHLRKAPDSDRWRNRLKSGRMDTKAGNLYGADDFDNFLKEPEDDYYRGGQKFRCPSEDTRNHTRMDKGLLPVQEGHDLKPEAIKSGSRRRSEDIPEVLEYYDSSYRSRSFEGRIKDLIDRVNVRFQLELMRHIRDKEYSVESEFLEIRSGGRKIAYYYRKYRVLLPLIISTVALLISLLGLYASSLGSVWITTSIMISGLFLSTLYYYIKTYCKIGKMRRCFKKHGVIINP</sequence>
<evidence type="ECO:0000313" key="3">
    <source>
        <dbReference type="EMBL" id="EUD64270.1"/>
    </source>
</evidence>
<dbReference type="VEuPathDB" id="PlasmoDB:C922_05357"/>
<dbReference type="GeneID" id="20040631"/>